<protein>
    <submittedName>
        <fullName evidence="1">Uncharacterized protein</fullName>
    </submittedName>
</protein>
<dbReference type="EMBL" id="VUND01000001">
    <property type="protein sequence ID" value="MST60051.1"/>
    <property type="molecule type" value="Genomic_DNA"/>
</dbReference>
<accession>A0A6N7WVE1</accession>
<dbReference type="Proteomes" id="UP000434342">
    <property type="component" value="Unassembled WGS sequence"/>
</dbReference>
<dbReference type="AlphaFoldDB" id="A0A6N7WVE1"/>
<reference evidence="1 2" key="1">
    <citation type="submission" date="2019-08" db="EMBL/GenBank/DDBJ databases">
        <title>In-depth cultivation of the pig gut microbiome towards novel bacterial diversity and tailored functional studies.</title>
        <authorList>
            <person name="Wylensek D."/>
            <person name="Hitch T.C.A."/>
            <person name="Clavel T."/>
        </authorList>
    </citation>
    <scope>NUCLEOTIDE SEQUENCE [LARGE SCALE GENOMIC DNA]</scope>
    <source>
        <strain evidence="1 2">WB01_CNA04</strain>
    </source>
</reference>
<evidence type="ECO:0000313" key="2">
    <source>
        <dbReference type="Proteomes" id="UP000434342"/>
    </source>
</evidence>
<evidence type="ECO:0000313" key="1">
    <source>
        <dbReference type="EMBL" id="MST60051.1"/>
    </source>
</evidence>
<organism evidence="1 2">
    <name type="scientific">Parafannyhessea umbonata</name>
    <dbReference type="NCBI Taxonomy" id="604330"/>
    <lineage>
        <taxon>Bacteria</taxon>
        <taxon>Bacillati</taxon>
        <taxon>Actinomycetota</taxon>
        <taxon>Coriobacteriia</taxon>
        <taxon>Coriobacteriales</taxon>
        <taxon>Atopobiaceae</taxon>
        <taxon>Parafannyhessea</taxon>
    </lineage>
</organism>
<sequence>MGSSRRCPVCGHRMVPEVGCTSKGAAWTAWACRHCMHRETTRECPQCHEEHVPVASAKGPVCPSCGHRYNG</sequence>
<comment type="caution">
    <text evidence="1">The sequence shown here is derived from an EMBL/GenBank/DDBJ whole genome shotgun (WGS) entry which is preliminary data.</text>
</comment>
<gene>
    <name evidence="1" type="ORF">FYJ69_03845</name>
</gene>
<name>A0A6N7WVE1_9ACTN</name>
<dbReference type="RefSeq" id="WP_154540141.1">
    <property type="nucleotide sequence ID" value="NZ_VUND01000001.1"/>
</dbReference>
<proteinExistence type="predicted"/>